<organism evidence="2 3">
    <name type="scientific">Niveispirillum lacus</name>
    <dbReference type="NCBI Taxonomy" id="1981099"/>
    <lineage>
        <taxon>Bacteria</taxon>
        <taxon>Pseudomonadati</taxon>
        <taxon>Pseudomonadota</taxon>
        <taxon>Alphaproteobacteria</taxon>
        <taxon>Rhodospirillales</taxon>
        <taxon>Azospirillaceae</taxon>
        <taxon>Niveispirillum</taxon>
    </lineage>
</organism>
<dbReference type="RefSeq" id="WP_094453958.1">
    <property type="nucleotide sequence ID" value="NZ_NOXU01000022.1"/>
</dbReference>
<evidence type="ECO:0000256" key="1">
    <source>
        <dbReference type="SAM" id="SignalP"/>
    </source>
</evidence>
<evidence type="ECO:0000313" key="3">
    <source>
        <dbReference type="Proteomes" id="UP000216998"/>
    </source>
</evidence>
<gene>
    <name evidence="2" type="ORF">CHU95_03940</name>
</gene>
<dbReference type="Proteomes" id="UP000216998">
    <property type="component" value="Unassembled WGS sequence"/>
</dbReference>
<feature type="chain" id="PRO_5013055834" evidence="1">
    <location>
        <begin position="24"/>
        <end position="111"/>
    </location>
</feature>
<comment type="caution">
    <text evidence="2">The sequence shown here is derived from an EMBL/GenBank/DDBJ whole genome shotgun (WGS) entry which is preliminary data.</text>
</comment>
<feature type="signal peptide" evidence="1">
    <location>
        <begin position="1"/>
        <end position="23"/>
    </location>
</feature>
<keyword evidence="3" id="KW-1185">Reference proteome</keyword>
<proteinExistence type="predicted"/>
<name>A0A255Z4F8_9PROT</name>
<dbReference type="EMBL" id="NOXU01000022">
    <property type="protein sequence ID" value="OYQ36397.1"/>
    <property type="molecule type" value="Genomic_DNA"/>
</dbReference>
<accession>A0A255Z4F8</accession>
<dbReference type="OrthoDB" id="7310260at2"/>
<sequence>MTSTPRTAVAVATLLLTALTVSAMPALAGCAINEAPSVPDGASAGAAEMNRAQEAVKAYIVETQEFLICLEGEAKGNFTPEMTARYNEATNRMSNLAMQLNAQLRSFKSRG</sequence>
<reference evidence="2 3" key="1">
    <citation type="submission" date="2017-07" db="EMBL/GenBank/DDBJ databases">
        <title>Niveispirillum cyanobacteriorum sp. nov., isolated from cyanobacterial aggregates in a eutrophic lake.</title>
        <authorList>
            <person name="Cai H."/>
        </authorList>
    </citation>
    <scope>NUCLEOTIDE SEQUENCE [LARGE SCALE GENOMIC DNA]</scope>
    <source>
        <strain evidence="3">TH1-14</strain>
    </source>
</reference>
<evidence type="ECO:0000313" key="2">
    <source>
        <dbReference type="EMBL" id="OYQ36397.1"/>
    </source>
</evidence>
<dbReference type="AlphaFoldDB" id="A0A255Z4F8"/>
<keyword evidence="1" id="KW-0732">Signal</keyword>
<protein>
    <submittedName>
        <fullName evidence="2">Uncharacterized protein</fullName>
    </submittedName>
</protein>
<dbReference type="PROSITE" id="PS51257">
    <property type="entry name" value="PROKAR_LIPOPROTEIN"/>
    <property type="match status" value="1"/>
</dbReference>